<evidence type="ECO:0000313" key="3">
    <source>
        <dbReference type="EMBL" id="EET05881.1"/>
    </source>
</evidence>
<keyword evidence="2" id="KW-0732">Signal</keyword>
<sequence length="138" mass="14905">MTEGSLFKMSIIEFPFWIRHRYGERMKATFLTVALAAAFVSPAAFADAPAGKTRAQVYQELVEAKANGLDYVTDASYPEISPLYAPRFANKAKPQQPAHAVADTRSDAKAGSSGNLSEAAQDEHCVGPRTFCNPYAGS</sequence>
<feature type="chain" id="PRO_5002388072" description="DUF4148 domain-containing protein" evidence="2">
    <location>
        <begin position="47"/>
        <end position="138"/>
    </location>
</feature>
<accession>A0A0E1W0S0</accession>
<dbReference type="HOGENOM" id="CLU_153712_0_0_4"/>
<reference evidence="3" key="1">
    <citation type="submission" date="2009-05" db="EMBL/GenBank/DDBJ databases">
        <authorList>
            <person name="Harkins D.M."/>
            <person name="DeShazer D."/>
            <person name="Woods D.E."/>
            <person name="Brinkac L.M."/>
            <person name="Brown K.A."/>
            <person name="Hung G.C."/>
            <person name="Tuanyok A."/>
            <person name="Zhang B."/>
            <person name="Nierman W.C."/>
        </authorList>
    </citation>
    <scope>NUCLEOTIDE SEQUENCE [LARGE SCALE GENOMIC DNA]</scope>
    <source>
        <strain evidence="3">1710a</strain>
    </source>
</reference>
<evidence type="ECO:0000256" key="2">
    <source>
        <dbReference type="SAM" id="SignalP"/>
    </source>
</evidence>
<feature type="signal peptide" evidence="2">
    <location>
        <begin position="1"/>
        <end position="46"/>
    </location>
</feature>
<evidence type="ECO:0008006" key="4">
    <source>
        <dbReference type="Google" id="ProtNLM"/>
    </source>
</evidence>
<proteinExistence type="predicted"/>
<dbReference type="EMBL" id="CM000833">
    <property type="protein sequence ID" value="EET05881.1"/>
    <property type="molecule type" value="Genomic_DNA"/>
</dbReference>
<name>A0A0E1W0S0_BURPE</name>
<feature type="region of interest" description="Disordered" evidence="1">
    <location>
        <begin position="90"/>
        <end position="121"/>
    </location>
</feature>
<dbReference type="InterPro" id="IPR025421">
    <property type="entry name" value="DUF4148"/>
</dbReference>
<organism evidence="3">
    <name type="scientific">Burkholderia pseudomallei 1710a</name>
    <dbReference type="NCBI Taxonomy" id="320371"/>
    <lineage>
        <taxon>Bacteria</taxon>
        <taxon>Pseudomonadati</taxon>
        <taxon>Pseudomonadota</taxon>
        <taxon>Betaproteobacteria</taxon>
        <taxon>Burkholderiales</taxon>
        <taxon>Burkholderiaceae</taxon>
        <taxon>Burkholderia</taxon>
        <taxon>pseudomallei group</taxon>
    </lineage>
</organism>
<gene>
    <name evidence="3" type="ORF">BURPS1710A_A2002</name>
</gene>
<dbReference type="AlphaFoldDB" id="A0A0E1W0S0"/>
<evidence type="ECO:0000256" key="1">
    <source>
        <dbReference type="SAM" id="MobiDB-lite"/>
    </source>
</evidence>
<dbReference type="Proteomes" id="UP000001812">
    <property type="component" value="Chromosome II"/>
</dbReference>
<protein>
    <recommendedName>
        <fullName evidence="4">DUF4148 domain-containing protein</fullName>
    </recommendedName>
</protein>
<dbReference type="Pfam" id="PF13663">
    <property type="entry name" value="DUF4148"/>
    <property type="match status" value="1"/>
</dbReference>